<keyword evidence="3" id="KW-0479">Metal-binding</keyword>
<comment type="similarity">
    <text evidence="2">Belongs to the THAP1 family.</text>
</comment>
<dbReference type="InterPro" id="IPR038441">
    <property type="entry name" value="THAP_Znf_sf"/>
</dbReference>
<evidence type="ECO:0000256" key="1">
    <source>
        <dbReference type="ARBA" id="ARBA00004642"/>
    </source>
</evidence>
<feature type="compositionally biased region" description="Polar residues" evidence="13">
    <location>
        <begin position="180"/>
        <end position="191"/>
    </location>
</feature>
<dbReference type="PANTHER" id="PTHR46600:SF1">
    <property type="entry name" value="THAP DOMAIN-CONTAINING PROTEIN 1"/>
    <property type="match status" value="1"/>
</dbReference>
<keyword evidence="9" id="KW-0804">Transcription</keyword>
<keyword evidence="5" id="KW-0862">Zinc</keyword>
<accession>A0AAQ4EM38</accession>
<reference evidence="15 16" key="1">
    <citation type="journal article" date="2023" name="Arcadia Sci">
        <title>De novo assembly of a long-read Amblyomma americanum tick genome.</title>
        <authorList>
            <person name="Chou S."/>
            <person name="Poskanzer K.E."/>
            <person name="Rollins M."/>
            <person name="Thuy-Boun P.S."/>
        </authorList>
    </citation>
    <scope>NUCLEOTIDE SEQUENCE [LARGE SCALE GENOMIC DNA]</scope>
    <source>
        <strain evidence="15">F_SG_1</strain>
        <tissue evidence="15">Salivary glands</tissue>
    </source>
</reference>
<dbReference type="Pfam" id="PF05485">
    <property type="entry name" value="THAP"/>
    <property type="match status" value="1"/>
</dbReference>
<evidence type="ECO:0000313" key="16">
    <source>
        <dbReference type="Proteomes" id="UP001321473"/>
    </source>
</evidence>
<evidence type="ECO:0000259" key="14">
    <source>
        <dbReference type="PROSITE" id="PS50950"/>
    </source>
</evidence>
<gene>
    <name evidence="15" type="ORF">V5799_030781</name>
</gene>
<sequence length="247" mass="26758">MTLGRFLSQWHASAAKINASGASRRFRAAPGCRQLSDTAESETSAPIDNKDAAMPSCCVPGCRSRTPGQEPGVTFHTFPKDPERRRQWTEAVRPGQRDWEPAKWTCVCSKHFLPEHFDRMSPLVVRIRADAVPLQQEPLSQQPGDGTAVAATAQHGAQQALTQSHTSPASPLQQAPMDVTESQETLPGPSQQASMDVATMLDIQPGPSQAFQLTPELPTLPTAPASVGTPRRRRPAMVNGPVKCAYF</sequence>
<feature type="region of interest" description="Disordered" evidence="13">
    <location>
        <begin position="212"/>
        <end position="236"/>
    </location>
</feature>
<dbReference type="Proteomes" id="UP001321473">
    <property type="component" value="Unassembled WGS sequence"/>
</dbReference>
<dbReference type="SUPFAM" id="SSF57716">
    <property type="entry name" value="Glucocorticoid receptor-like (DNA-binding domain)"/>
    <property type="match status" value="1"/>
</dbReference>
<keyword evidence="6" id="KW-0805">Transcription regulation</keyword>
<feature type="domain" description="THAP-type" evidence="14">
    <location>
        <begin position="54"/>
        <end position="136"/>
    </location>
</feature>
<evidence type="ECO:0000313" key="15">
    <source>
        <dbReference type="EMBL" id="KAK8775874.1"/>
    </source>
</evidence>
<evidence type="ECO:0000256" key="10">
    <source>
        <dbReference type="ARBA" id="ARBA00023242"/>
    </source>
</evidence>
<protein>
    <recommendedName>
        <fullName evidence="14">THAP-type domain-containing protein</fullName>
    </recommendedName>
</protein>
<evidence type="ECO:0000256" key="11">
    <source>
        <dbReference type="ARBA" id="ARBA00023306"/>
    </source>
</evidence>
<dbReference type="InterPro" id="IPR006612">
    <property type="entry name" value="THAP_Znf"/>
</dbReference>
<evidence type="ECO:0000256" key="6">
    <source>
        <dbReference type="ARBA" id="ARBA00023015"/>
    </source>
</evidence>
<keyword evidence="7" id="KW-0175">Coiled coil</keyword>
<organism evidence="15 16">
    <name type="scientific">Amblyomma americanum</name>
    <name type="common">Lone star tick</name>
    <dbReference type="NCBI Taxonomy" id="6943"/>
    <lineage>
        <taxon>Eukaryota</taxon>
        <taxon>Metazoa</taxon>
        <taxon>Ecdysozoa</taxon>
        <taxon>Arthropoda</taxon>
        <taxon>Chelicerata</taxon>
        <taxon>Arachnida</taxon>
        <taxon>Acari</taxon>
        <taxon>Parasitiformes</taxon>
        <taxon>Ixodida</taxon>
        <taxon>Ixodoidea</taxon>
        <taxon>Ixodidae</taxon>
        <taxon>Amblyomminae</taxon>
        <taxon>Amblyomma</taxon>
    </lineage>
</organism>
<feature type="region of interest" description="Disordered" evidence="13">
    <location>
        <begin position="137"/>
        <end position="191"/>
    </location>
</feature>
<comment type="subcellular location">
    <subcellularLocation>
        <location evidence="1">Nucleus</location>
        <location evidence="1">Nucleoplasm</location>
    </subcellularLocation>
</comment>
<keyword evidence="10" id="KW-0539">Nucleus</keyword>
<dbReference type="PROSITE" id="PS50950">
    <property type="entry name" value="ZF_THAP"/>
    <property type="match status" value="1"/>
</dbReference>
<comment type="caution">
    <text evidence="15">The sequence shown here is derived from an EMBL/GenBank/DDBJ whole genome shotgun (WGS) entry which is preliminary data.</text>
</comment>
<dbReference type="GO" id="GO:0005654">
    <property type="term" value="C:nucleoplasm"/>
    <property type="evidence" value="ECO:0007669"/>
    <property type="project" value="UniProtKB-SubCell"/>
</dbReference>
<proteinExistence type="inferred from homology"/>
<name>A0AAQ4EM38_AMBAM</name>
<keyword evidence="8 12" id="KW-0238">DNA-binding</keyword>
<dbReference type="AlphaFoldDB" id="A0AAQ4EM38"/>
<dbReference type="GO" id="GO:0043565">
    <property type="term" value="F:sequence-specific DNA binding"/>
    <property type="evidence" value="ECO:0007669"/>
    <property type="project" value="InterPro"/>
</dbReference>
<evidence type="ECO:0000256" key="13">
    <source>
        <dbReference type="SAM" id="MobiDB-lite"/>
    </source>
</evidence>
<keyword evidence="16" id="KW-1185">Reference proteome</keyword>
<evidence type="ECO:0000256" key="7">
    <source>
        <dbReference type="ARBA" id="ARBA00023054"/>
    </source>
</evidence>
<dbReference type="InterPro" id="IPR026516">
    <property type="entry name" value="THAP1/10"/>
</dbReference>
<evidence type="ECO:0000256" key="9">
    <source>
        <dbReference type="ARBA" id="ARBA00023163"/>
    </source>
</evidence>
<dbReference type="Gene3D" id="6.20.210.20">
    <property type="entry name" value="THAP domain"/>
    <property type="match status" value="1"/>
</dbReference>
<dbReference type="GO" id="GO:0008270">
    <property type="term" value="F:zinc ion binding"/>
    <property type="evidence" value="ECO:0007669"/>
    <property type="project" value="UniProtKB-KW"/>
</dbReference>
<evidence type="ECO:0000256" key="3">
    <source>
        <dbReference type="ARBA" id="ARBA00022723"/>
    </source>
</evidence>
<feature type="compositionally biased region" description="Low complexity" evidence="13">
    <location>
        <begin position="213"/>
        <end position="222"/>
    </location>
</feature>
<evidence type="ECO:0000256" key="4">
    <source>
        <dbReference type="ARBA" id="ARBA00022771"/>
    </source>
</evidence>
<evidence type="ECO:0000256" key="8">
    <source>
        <dbReference type="ARBA" id="ARBA00023125"/>
    </source>
</evidence>
<keyword evidence="4 12" id="KW-0863">Zinc-finger</keyword>
<evidence type="ECO:0000256" key="5">
    <source>
        <dbReference type="ARBA" id="ARBA00022833"/>
    </source>
</evidence>
<feature type="compositionally biased region" description="Polar residues" evidence="13">
    <location>
        <begin position="155"/>
        <end position="173"/>
    </location>
</feature>
<dbReference type="SMART" id="SM00980">
    <property type="entry name" value="THAP"/>
    <property type="match status" value="1"/>
</dbReference>
<dbReference type="SMART" id="SM00692">
    <property type="entry name" value="DM3"/>
    <property type="match status" value="1"/>
</dbReference>
<evidence type="ECO:0000256" key="2">
    <source>
        <dbReference type="ARBA" id="ARBA00006177"/>
    </source>
</evidence>
<dbReference type="PANTHER" id="PTHR46600">
    <property type="entry name" value="THAP DOMAIN-CONTAINING"/>
    <property type="match status" value="1"/>
</dbReference>
<evidence type="ECO:0000256" key="12">
    <source>
        <dbReference type="PROSITE-ProRule" id="PRU00309"/>
    </source>
</evidence>
<keyword evidence="11" id="KW-0131">Cell cycle</keyword>
<dbReference type="EMBL" id="JARKHS020013588">
    <property type="protein sequence ID" value="KAK8775874.1"/>
    <property type="molecule type" value="Genomic_DNA"/>
</dbReference>